<comment type="similarity">
    <text evidence="3">Belongs to the IRAK1BP1 family.</text>
</comment>
<feature type="compositionally biased region" description="Polar residues" evidence="6">
    <location>
        <begin position="9"/>
        <end position="37"/>
    </location>
</feature>
<evidence type="ECO:0000256" key="1">
    <source>
        <dbReference type="ARBA" id="ARBA00004123"/>
    </source>
</evidence>
<keyword evidence="8" id="KW-1185">Reference proteome</keyword>
<proteinExistence type="inferred from homology"/>
<keyword evidence="5" id="KW-0539">Nucleus</keyword>
<keyword evidence="4" id="KW-0963">Cytoplasm</keyword>
<evidence type="ECO:0000256" key="3">
    <source>
        <dbReference type="ARBA" id="ARBA00005509"/>
    </source>
</evidence>
<feature type="region of interest" description="Disordered" evidence="6">
    <location>
        <begin position="1"/>
        <end position="48"/>
    </location>
</feature>
<sequence>MPLQDPKGSAQTISSFRTLRSKSGVSMKQSVLTSSPTNDDENQRIPLTSDPSGIYSVLITDSDMALTKRKFVKVSSIGEVEVSPDRVEFCIQITSTKPDMVAARESIRKRDDFIMLALKKLGVPDKGISTASMVKRYKLEDEAEDDDNVLEVKILRDFERQMANGNGADVPKDPMLDVERMKVVKELYVVCQTMNQYMELFSIINEKLDHQVNVSPPVIRITPQSLQFHSQAAAKLAMNNATQKATELLQSQKNIKATVGKLFYSVEDSLTISDIAEYQNISTSTTFETLRWKRNNKLIVCKLTSLFEVNTVKPRRVL</sequence>
<evidence type="ECO:0000256" key="6">
    <source>
        <dbReference type="SAM" id="MobiDB-lite"/>
    </source>
</evidence>
<name>A0ABP1RCE8_9HEXA</name>
<dbReference type="InterPro" id="IPR030312">
    <property type="entry name" value="IRAK1BP1"/>
</dbReference>
<dbReference type="InterPro" id="IPR007497">
    <property type="entry name" value="SIMPL/DUF541"/>
</dbReference>
<evidence type="ECO:0000313" key="8">
    <source>
        <dbReference type="Proteomes" id="UP001642540"/>
    </source>
</evidence>
<evidence type="ECO:0000313" key="7">
    <source>
        <dbReference type="EMBL" id="CAL8125854.1"/>
    </source>
</evidence>
<dbReference type="EMBL" id="CAXLJM020000069">
    <property type="protein sequence ID" value="CAL8125854.1"/>
    <property type="molecule type" value="Genomic_DNA"/>
</dbReference>
<gene>
    <name evidence="7" type="ORF">ODALV1_LOCUS21156</name>
</gene>
<dbReference type="Proteomes" id="UP001642540">
    <property type="component" value="Unassembled WGS sequence"/>
</dbReference>
<evidence type="ECO:0000256" key="2">
    <source>
        <dbReference type="ARBA" id="ARBA00004496"/>
    </source>
</evidence>
<comment type="caution">
    <text evidence="7">The sequence shown here is derived from an EMBL/GenBank/DDBJ whole genome shotgun (WGS) entry which is preliminary data.</text>
</comment>
<evidence type="ECO:0000256" key="5">
    <source>
        <dbReference type="ARBA" id="ARBA00023242"/>
    </source>
</evidence>
<evidence type="ECO:0000256" key="4">
    <source>
        <dbReference type="ARBA" id="ARBA00022490"/>
    </source>
</evidence>
<organism evidence="7 8">
    <name type="scientific">Orchesella dallaii</name>
    <dbReference type="NCBI Taxonomy" id="48710"/>
    <lineage>
        <taxon>Eukaryota</taxon>
        <taxon>Metazoa</taxon>
        <taxon>Ecdysozoa</taxon>
        <taxon>Arthropoda</taxon>
        <taxon>Hexapoda</taxon>
        <taxon>Collembola</taxon>
        <taxon>Entomobryomorpha</taxon>
        <taxon>Entomobryoidea</taxon>
        <taxon>Orchesellidae</taxon>
        <taxon>Orchesellinae</taxon>
        <taxon>Orchesella</taxon>
    </lineage>
</organism>
<protein>
    <submittedName>
        <fullName evidence="7">Uncharacterized protein</fullName>
    </submittedName>
</protein>
<dbReference type="PANTHER" id="PTHR18842">
    <property type="entry name" value="INTERLEUKIN-1 RECEPTOR-ASSOCIATED KINASE 1-BINDING PROTEIN 1"/>
    <property type="match status" value="1"/>
</dbReference>
<comment type="subcellular location">
    <subcellularLocation>
        <location evidence="2">Cytoplasm</location>
    </subcellularLocation>
    <subcellularLocation>
        <location evidence="1">Nucleus</location>
    </subcellularLocation>
</comment>
<dbReference type="PANTHER" id="PTHR18842:SF2">
    <property type="entry name" value="INTERLEUKIN-1 RECEPTOR-ASSOCIATED KINASE 1-BINDING PROTEIN 1"/>
    <property type="match status" value="1"/>
</dbReference>
<accession>A0ABP1RCE8</accession>
<reference evidence="7 8" key="1">
    <citation type="submission" date="2024-08" db="EMBL/GenBank/DDBJ databases">
        <authorList>
            <person name="Cucini C."/>
            <person name="Frati F."/>
        </authorList>
    </citation>
    <scope>NUCLEOTIDE SEQUENCE [LARGE SCALE GENOMIC DNA]</scope>
</reference>
<dbReference type="Pfam" id="PF04402">
    <property type="entry name" value="SIMPL"/>
    <property type="match status" value="1"/>
</dbReference>